<evidence type="ECO:0000313" key="4">
    <source>
        <dbReference type="Proteomes" id="UP001301388"/>
    </source>
</evidence>
<keyword evidence="1" id="KW-0802">TPR repeat</keyword>
<dbReference type="EMBL" id="JAYGIE010000010">
    <property type="protein sequence ID" value="MEA5476753.1"/>
    <property type="molecule type" value="Genomic_DNA"/>
</dbReference>
<feature type="repeat" description="TPR" evidence="1">
    <location>
        <begin position="352"/>
        <end position="385"/>
    </location>
</feature>
<feature type="repeat" description="TPR" evidence="1">
    <location>
        <begin position="272"/>
        <end position="305"/>
    </location>
</feature>
<feature type="domain" description="CHAT" evidence="2">
    <location>
        <begin position="642"/>
        <end position="931"/>
    </location>
</feature>
<dbReference type="PANTHER" id="PTHR10098:SF108">
    <property type="entry name" value="TETRATRICOPEPTIDE REPEAT PROTEIN 28"/>
    <property type="match status" value="1"/>
</dbReference>
<dbReference type="InterPro" id="IPR011990">
    <property type="entry name" value="TPR-like_helical_dom_sf"/>
</dbReference>
<sequence>MNTLLRYRFSLTAISLIVCPLMGFFVVLPEVVFGAEVQEFRSDLGLVAQGASAHHTEANRLFLQGIQFIRSNRYLEASQLLERALEIYKEVKNPNSLILSRKKHTSFFLSNVYMTLGQYQKLIDTSQQWLTISKQSEDILSEGNALNSLGDGHYSLGQSQKAIGFYQQSLAIAKKINDLGIGGRSLNRGVEGRSLNGLGNAYSNLGQYEKAIEYYRQSLAIFKQIGDTNGEGGIFGSLGGIYLILGQYDKAIEYYNQSLAIFKLTSNTHSEATIFVYLGGVYLRLGQYQKTVDYYQKALAVFKQIGDLPNEGITLSGLASVYIYLEEHRKAIDYFQKSLAIAKQIGDRNAETGSLSGLGIAYTSLGEDQKAIDYFQQSLTIARQINDLNGEGSILNGLGNTYYSFGEYQKAIDYFRQSLDIAKKIGDRYGLGASLNDLGRILDHTGNLLAAEQVLLDGLQVWESLRATSGNDTNKISVFERQSVTYRILQAVLINQKKPNAALEIAERGRARALVELLERKSQGSETNNYSRSLPNIAEIQRIAKAQQATLVQYSITDATFVIEGKSVVRESKLYIWVISPNGQITFREIDLIPLWYKQLTSLDELVENSRKGIGVNDRDSTGIKIVLNPEYRQQLRQEQSKYLRQLHQILIEPIADLLPADPNARVVFMPQSALYLVPFAALQDKSEQYLIQKHTIAISPSIQVLSLTQQQRLALPSASARSNQNILIAGNPIMPKVFVPGIDQPLRLDDLQGAQKEAIAVANTLKTTALTGNQATKKAVVQQMQSARIIHLATHGLLDDFKGLGVPGAIALAPDGNGSNNDGLLTADEILGMKLKAELVVLSACNTGRGKITGDGVIGLSRSLISAGVPSIIVSLWAVPDAPTAELMSDFYTLLEQNPDKAQALRQAMLKTMKTHPDPRDWAAFTLIGES</sequence>
<feature type="repeat" description="TPR" evidence="1">
    <location>
        <begin position="312"/>
        <end position="345"/>
    </location>
</feature>
<dbReference type="PROSITE" id="PS50005">
    <property type="entry name" value="TPR"/>
    <property type="match status" value="6"/>
</dbReference>
<keyword evidence="4" id="KW-1185">Reference proteome</keyword>
<feature type="repeat" description="TPR" evidence="1">
    <location>
        <begin position="392"/>
        <end position="425"/>
    </location>
</feature>
<feature type="repeat" description="TPR" evidence="1">
    <location>
        <begin position="192"/>
        <end position="225"/>
    </location>
</feature>
<dbReference type="SMART" id="SM00028">
    <property type="entry name" value="TPR"/>
    <property type="match status" value="9"/>
</dbReference>
<gene>
    <name evidence="3" type="ORF">VB774_03885</name>
</gene>
<proteinExistence type="predicted"/>
<dbReference type="Proteomes" id="UP001301388">
    <property type="component" value="Unassembled WGS sequence"/>
</dbReference>
<feature type="repeat" description="TPR" evidence="1">
    <location>
        <begin position="232"/>
        <end position="265"/>
    </location>
</feature>
<evidence type="ECO:0000259" key="2">
    <source>
        <dbReference type="Pfam" id="PF12770"/>
    </source>
</evidence>
<dbReference type="PANTHER" id="PTHR10098">
    <property type="entry name" value="RAPSYN-RELATED"/>
    <property type="match status" value="1"/>
</dbReference>
<comment type="caution">
    <text evidence="3">The sequence shown here is derived from an EMBL/GenBank/DDBJ whole genome shotgun (WGS) entry which is preliminary data.</text>
</comment>
<dbReference type="SUPFAM" id="SSF48452">
    <property type="entry name" value="TPR-like"/>
    <property type="match status" value="3"/>
</dbReference>
<evidence type="ECO:0000313" key="3">
    <source>
        <dbReference type="EMBL" id="MEA5476753.1"/>
    </source>
</evidence>
<dbReference type="InterPro" id="IPR024983">
    <property type="entry name" value="CHAT_dom"/>
</dbReference>
<dbReference type="Gene3D" id="1.25.40.10">
    <property type="entry name" value="Tetratricopeptide repeat domain"/>
    <property type="match status" value="3"/>
</dbReference>
<dbReference type="PROSITE" id="PS50293">
    <property type="entry name" value="TPR_REGION"/>
    <property type="match status" value="2"/>
</dbReference>
<organism evidence="3 4">
    <name type="scientific">Pseudanabaena galeata UHCC 0370</name>
    <dbReference type="NCBI Taxonomy" id="3110310"/>
    <lineage>
        <taxon>Bacteria</taxon>
        <taxon>Bacillati</taxon>
        <taxon>Cyanobacteriota</taxon>
        <taxon>Cyanophyceae</taxon>
        <taxon>Pseudanabaenales</taxon>
        <taxon>Pseudanabaenaceae</taxon>
        <taxon>Pseudanabaena</taxon>
    </lineage>
</organism>
<reference evidence="3 4" key="1">
    <citation type="submission" date="2023-12" db="EMBL/GenBank/DDBJ databases">
        <title>Baltic Sea Cyanobacteria.</title>
        <authorList>
            <person name="Delbaje E."/>
            <person name="Fewer D.P."/>
            <person name="Shishido T.K."/>
        </authorList>
    </citation>
    <scope>NUCLEOTIDE SEQUENCE [LARGE SCALE GENOMIC DNA]</scope>
    <source>
        <strain evidence="3 4">UHCC 0370</strain>
    </source>
</reference>
<dbReference type="Pfam" id="PF12770">
    <property type="entry name" value="CHAT"/>
    <property type="match status" value="1"/>
</dbReference>
<dbReference type="RefSeq" id="WP_323259965.1">
    <property type="nucleotide sequence ID" value="NZ_JAYGIE010000010.1"/>
</dbReference>
<name>A0ABU5TER1_9CYAN</name>
<dbReference type="InterPro" id="IPR019734">
    <property type="entry name" value="TPR_rpt"/>
</dbReference>
<accession>A0ABU5TER1</accession>
<evidence type="ECO:0000256" key="1">
    <source>
        <dbReference type="PROSITE-ProRule" id="PRU00339"/>
    </source>
</evidence>
<dbReference type="Pfam" id="PF13424">
    <property type="entry name" value="TPR_12"/>
    <property type="match status" value="4"/>
</dbReference>
<protein>
    <submittedName>
        <fullName evidence="3">CHAT domain-containing protein</fullName>
    </submittedName>
</protein>